<keyword evidence="4" id="KW-0378">Hydrolase</keyword>
<evidence type="ECO:0000313" key="8">
    <source>
        <dbReference type="Proteomes" id="UP000283538"/>
    </source>
</evidence>
<keyword evidence="3" id="KW-0732">Signal</keyword>
<dbReference type="SUPFAM" id="SSF54001">
    <property type="entry name" value="Cysteine proteinases"/>
    <property type="match status" value="1"/>
</dbReference>
<organism evidence="7 8">
    <name type="scientific">Bacteroides eggerthii</name>
    <dbReference type="NCBI Taxonomy" id="28111"/>
    <lineage>
        <taxon>Bacteria</taxon>
        <taxon>Pseudomonadati</taxon>
        <taxon>Bacteroidota</taxon>
        <taxon>Bacteroidia</taxon>
        <taxon>Bacteroidales</taxon>
        <taxon>Bacteroidaceae</taxon>
        <taxon>Bacteroides</taxon>
    </lineage>
</organism>
<evidence type="ECO:0000256" key="2">
    <source>
        <dbReference type="ARBA" id="ARBA00022670"/>
    </source>
</evidence>
<dbReference type="InterPro" id="IPR000200">
    <property type="entry name" value="Peptidase_C10"/>
</dbReference>
<evidence type="ECO:0000256" key="3">
    <source>
        <dbReference type="ARBA" id="ARBA00022729"/>
    </source>
</evidence>
<dbReference type="EMBL" id="QSLA01000012">
    <property type="protein sequence ID" value="RHF08123.1"/>
    <property type="molecule type" value="Genomic_DNA"/>
</dbReference>
<dbReference type="PROSITE" id="PS51257">
    <property type="entry name" value="PROKAR_LIPOPROTEIN"/>
    <property type="match status" value="1"/>
</dbReference>
<dbReference type="InterPro" id="IPR038765">
    <property type="entry name" value="Papain-like_cys_pep_sf"/>
</dbReference>
<comment type="caution">
    <text evidence="7">The sequence shown here is derived from an EMBL/GenBank/DDBJ whole genome shotgun (WGS) entry which is preliminary data.</text>
</comment>
<dbReference type="GO" id="GO:0008234">
    <property type="term" value="F:cysteine-type peptidase activity"/>
    <property type="evidence" value="ECO:0007669"/>
    <property type="project" value="UniProtKB-KW"/>
</dbReference>
<reference evidence="7 8" key="1">
    <citation type="submission" date="2018-08" db="EMBL/GenBank/DDBJ databases">
        <title>A genome reference for cultivated species of the human gut microbiota.</title>
        <authorList>
            <person name="Zou Y."/>
            <person name="Xue W."/>
            <person name="Luo G."/>
        </authorList>
    </citation>
    <scope>NUCLEOTIDE SEQUENCE [LARGE SCALE GENOMIC DNA]</scope>
    <source>
        <strain evidence="7 8">AM26-26AC</strain>
    </source>
</reference>
<keyword evidence="5" id="KW-0788">Thiol protease</keyword>
<evidence type="ECO:0000256" key="5">
    <source>
        <dbReference type="ARBA" id="ARBA00022807"/>
    </source>
</evidence>
<keyword evidence="2" id="KW-0645">Protease</keyword>
<accession>A0A414MAI6</accession>
<evidence type="ECO:0000313" key="7">
    <source>
        <dbReference type="EMBL" id="RHF08123.1"/>
    </source>
</evidence>
<dbReference type="Proteomes" id="UP000283538">
    <property type="component" value="Unassembled WGS sequence"/>
</dbReference>
<dbReference type="InterPro" id="IPR025896">
    <property type="entry name" value="Spi_Prtas-inh"/>
</dbReference>
<dbReference type="Pfam" id="PF13734">
    <property type="entry name" value="Inhibitor_I69"/>
    <property type="match status" value="1"/>
</dbReference>
<evidence type="ECO:0000256" key="1">
    <source>
        <dbReference type="ARBA" id="ARBA00009693"/>
    </source>
</evidence>
<gene>
    <name evidence="7" type="ORF">DW701_11150</name>
</gene>
<comment type="similarity">
    <text evidence="1">Belongs to the peptidase C10 family.</text>
</comment>
<protein>
    <recommendedName>
        <fullName evidence="6">Spi protease inhibitor domain-containing protein</fullName>
    </recommendedName>
</protein>
<dbReference type="Gene3D" id="3.90.70.50">
    <property type="entry name" value="Peptidase C10, streptopain"/>
    <property type="match status" value="2"/>
</dbReference>
<dbReference type="AlphaFoldDB" id="A0A414MAI6"/>
<dbReference type="GO" id="GO:0006508">
    <property type="term" value="P:proteolysis"/>
    <property type="evidence" value="ECO:0007669"/>
    <property type="project" value="UniProtKB-KW"/>
</dbReference>
<evidence type="ECO:0000256" key="4">
    <source>
        <dbReference type="ARBA" id="ARBA00022801"/>
    </source>
</evidence>
<name>A0A414MAI6_9BACE</name>
<evidence type="ECO:0000259" key="6">
    <source>
        <dbReference type="Pfam" id="PF13734"/>
    </source>
</evidence>
<dbReference type="Pfam" id="PF01640">
    <property type="entry name" value="Peptidase_C10"/>
    <property type="match status" value="1"/>
</dbReference>
<sequence length="485" mass="54519">MKVVFLLCFTALFFSCNDSDYLNVEQEFIDSQEVSNKLEDESSFVSLSKAMEVADVFFNGRTATTTSSRSTQTKQIDGNPIKIPDENGTPLMYIINYRDGGFAIVSATKNCYPVLAYSDEGSFTLSKDMGGAAVWLDNTKKAIIDSDSLNDSIKSEMRALWNSYEPFDISSVKVDSRVTAATPEAIQACWNRCYELEEQYASEGWLFAPLQYAESVFSGAGYMSTYNDLCFSADFNHSPLDCSVIGWKLGTTRKQVGPLLKTTWHQGAPFNDLCDGHSAGCAPVAMAQLMYYYQYPQTLSYNGYTFSWNTIPEEDNPSSNQAKLLKLVGIALGTNYGGVGSWTKPSNFCDGVRLLLYSVTQKDYDPYETSRYLLDHKKPIIMLGNDTDLSWVPGHGDLEYIGKSHFWVCDGIQERVPDELLYFTEWQPNGNGKFVPGWNTIKNPGILRGVVYDYYSMNWGNGSPSGWYTNDIKYEHSRVNFFIEK</sequence>
<proteinExistence type="inferred from homology"/>
<feature type="domain" description="Spi protease inhibitor" evidence="6">
    <location>
        <begin position="44"/>
        <end position="143"/>
    </location>
</feature>
<dbReference type="InterPro" id="IPR044934">
    <property type="entry name" value="Streptopain_sf"/>
</dbReference>